<proteinExistence type="predicted"/>
<evidence type="ECO:0000256" key="1">
    <source>
        <dbReference type="SAM" id="MobiDB-lite"/>
    </source>
</evidence>
<reference evidence="2" key="1">
    <citation type="journal article" date="2023" name="Science">
        <title>Genome structures resolve the early diversification of teleost fishes.</title>
        <authorList>
            <person name="Parey E."/>
            <person name="Louis A."/>
            <person name="Montfort J."/>
            <person name="Bouchez O."/>
            <person name="Roques C."/>
            <person name="Iampietro C."/>
            <person name="Lluch J."/>
            <person name="Castinel A."/>
            <person name="Donnadieu C."/>
            <person name="Desvignes T."/>
            <person name="Floi Bucao C."/>
            <person name="Jouanno E."/>
            <person name="Wen M."/>
            <person name="Mejri S."/>
            <person name="Dirks R."/>
            <person name="Jansen H."/>
            <person name="Henkel C."/>
            <person name="Chen W.J."/>
            <person name="Zahm M."/>
            <person name="Cabau C."/>
            <person name="Klopp C."/>
            <person name="Thompson A.W."/>
            <person name="Robinson-Rechavi M."/>
            <person name="Braasch I."/>
            <person name="Lecointre G."/>
            <person name="Bobe J."/>
            <person name="Postlethwait J.H."/>
            <person name="Berthelot C."/>
            <person name="Roest Crollius H."/>
            <person name="Guiguen Y."/>
        </authorList>
    </citation>
    <scope>NUCLEOTIDE SEQUENCE</scope>
    <source>
        <strain evidence="2">NC1722</strain>
    </source>
</reference>
<name>A0AAD7TDA1_9TELE</name>
<keyword evidence="3" id="KW-1185">Reference proteome</keyword>
<dbReference type="AlphaFoldDB" id="A0AAD7TDA1"/>
<evidence type="ECO:0000313" key="2">
    <source>
        <dbReference type="EMBL" id="KAJ8418854.1"/>
    </source>
</evidence>
<comment type="caution">
    <text evidence="2">The sequence shown here is derived from an EMBL/GenBank/DDBJ whole genome shotgun (WGS) entry which is preliminary data.</text>
</comment>
<accession>A0AAD7TDA1</accession>
<protein>
    <submittedName>
        <fullName evidence="2">Uncharacterized protein</fullName>
    </submittedName>
</protein>
<organism evidence="2 3">
    <name type="scientific">Aldrovandia affinis</name>
    <dbReference type="NCBI Taxonomy" id="143900"/>
    <lineage>
        <taxon>Eukaryota</taxon>
        <taxon>Metazoa</taxon>
        <taxon>Chordata</taxon>
        <taxon>Craniata</taxon>
        <taxon>Vertebrata</taxon>
        <taxon>Euteleostomi</taxon>
        <taxon>Actinopterygii</taxon>
        <taxon>Neopterygii</taxon>
        <taxon>Teleostei</taxon>
        <taxon>Notacanthiformes</taxon>
        <taxon>Halosauridae</taxon>
        <taxon>Aldrovandia</taxon>
    </lineage>
</organism>
<gene>
    <name evidence="2" type="ORF">AAFF_G00003530</name>
</gene>
<sequence length="94" mass="10021">MRAQPCNLIWERVCISAGLLLTEPGPINHESVAITTPQRLSCGLHSQTAICFQGSGAPERRWKQTGSDTGIATARPTGTAGHAHTRPFLSPSSQ</sequence>
<evidence type="ECO:0000313" key="3">
    <source>
        <dbReference type="Proteomes" id="UP001221898"/>
    </source>
</evidence>
<dbReference type="Proteomes" id="UP001221898">
    <property type="component" value="Unassembled WGS sequence"/>
</dbReference>
<dbReference type="EMBL" id="JAINUG010000001">
    <property type="protein sequence ID" value="KAJ8418854.1"/>
    <property type="molecule type" value="Genomic_DNA"/>
</dbReference>
<feature type="region of interest" description="Disordered" evidence="1">
    <location>
        <begin position="58"/>
        <end position="94"/>
    </location>
</feature>